<dbReference type="AlphaFoldDB" id="A0A6J8A0G6"/>
<keyword evidence="2" id="KW-1185">Reference proteome</keyword>
<dbReference type="EMBL" id="CACVKT020000359">
    <property type="protein sequence ID" value="CAC5358495.1"/>
    <property type="molecule type" value="Genomic_DNA"/>
</dbReference>
<sequence length="665" mass="78321">MNYCNFAKVIIARSTKDKTAIDCYNQSKQQIPEPDKILKPQYNNHLSIQQRYENYSIFMGKYPKMLISSYNYFRLKLPKLQDYIYQNKYYVNKNKTGEKEKFVSQFSLVNWMQMKEIEKHQHTLEECPICTTKYNVFSSLHTCSKVENKAENLKSTCTNLVDTIQEEFSATPSINKVTKAVVQVINPVFASKFDVNFETAIAESFHLSPTETPESRKNTMEQTLNMSMQSINSALTDNDNDVRQFLTLGKSYKSHDRERMIFFSTKEESRKITQKKIEQENLGKLKPKIHHGNFDKYKFDRENFIEELSTIEEGQTINWTSMARKHNFKNLNNKMPLNSGQILMAYAKEQGIDVYKFNKQSRVSGRDYLRRVRRAKKRLLKTNISINTPRSAKILRGIVKEKKYYEKRNHRLHAAGVLRVNTDEYYDKLTQPELDKCLINLQENHHCNSNTETKRNILKAIQRSRYIKVWHDHSDILSHTYINFMISYMYDSANFLTSKEYLERNPTIKDTDIQKIVERPQLYILGQSASTDQDQRTYIQTRMEDIVELSEGTKFQDVTFTDKIRIFSGDNPQDSLKQDNREVEHTAVFVDLEDRRKLVTEGYLWKKIEGGNFNPFKNLKKEEIINELDHRKIEIMKEDKPSLQQELTELLHGICRPPALMLNDP</sequence>
<evidence type="ECO:0000313" key="1">
    <source>
        <dbReference type="EMBL" id="CAC5358495.1"/>
    </source>
</evidence>
<proteinExistence type="predicted"/>
<dbReference type="Proteomes" id="UP000507470">
    <property type="component" value="Unassembled WGS sequence"/>
</dbReference>
<accession>A0A6J8A0G6</accession>
<evidence type="ECO:0000313" key="2">
    <source>
        <dbReference type="Proteomes" id="UP000507470"/>
    </source>
</evidence>
<reference evidence="1 2" key="1">
    <citation type="submission" date="2020-06" db="EMBL/GenBank/DDBJ databases">
        <authorList>
            <person name="Li R."/>
            <person name="Bekaert M."/>
        </authorList>
    </citation>
    <scope>NUCLEOTIDE SEQUENCE [LARGE SCALE GENOMIC DNA]</scope>
    <source>
        <strain evidence="2">wild</strain>
    </source>
</reference>
<protein>
    <submittedName>
        <fullName evidence="1">Uncharacterized protein</fullName>
    </submittedName>
</protein>
<name>A0A6J8A0G6_MYTCO</name>
<gene>
    <name evidence="1" type="ORF">MCOR_1721</name>
</gene>
<organism evidence="1 2">
    <name type="scientific">Mytilus coruscus</name>
    <name type="common">Sea mussel</name>
    <dbReference type="NCBI Taxonomy" id="42192"/>
    <lineage>
        <taxon>Eukaryota</taxon>
        <taxon>Metazoa</taxon>
        <taxon>Spiralia</taxon>
        <taxon>Lophotrochozoa</taxon>
        <taxon>Mollusca</taxon>
        <taxon>Bivalvia</taxon>
        <taxon>Autobranchia</taxon>
        <taxon>Pteriomorphia</taxon>
        <taxon>Mytilida</taxon>
        <taxon>Mytiloidea</taxon>
        <taxon>Mytilidae</taxon>
        <taxon>Mytilinae</taxon>
        <taxon>Mytilus</taxon>
    </lineage>
</organism>
<dbReference type="OrthoDB" id="5986221at2759"/>